<evidence type="ECO:0000313" key="4">
    <source>
        <dbReference type="EMBL" id="MFD1647326.1"/>
    </source>
</evidence>
<dbReference type="InterPro" id="IPR053849">
    <property type="entry name" value="DUF5817_C"/>
</dbReference>
<reference evidence="4 5" key="1">
    <citation type="journal article" date="2019" name="Int. J. Syst. Evol. Microbiol.">
        <title>The Global Catalogue of Microorganisms (GCM) 10K type strain sequencing project: providing services to taxonomists for standard genome sequencing and annotation.</title>
        <authorList>
            <consortium name="The Broad Institute Genomics Platform"/>
            <consortium name="The Broad Institute Genome Sequencing Center for Infectious Disease"/>
            <person name="Wu L."/>
            <person name="Ma J."/>
        </authorList>
    </citation>
    <scope>NUCLEOTIDE SEQUENCE [LARGE SCALE GENOMIC DNA]</scope>
    <source>
        <strain evidence="4 5">CGMCC 1.10390</strain>
    </source>
</reference>
<evidence type="ECO:0000259" key="3">
    <source>
        <dbReference type="Pfam" id="PF22798"/>
    </source>
</evidence>
<dbReference type="Proteomes" id="UP001597034">
    <property type="component" value="Unassembled WGS sequence"/>
</dbReference>
<gene>
    <name evidence="4" type="ORF">ACFSBL_16685</name>
</gene>
<feature type="domain" description="DUF5817" evidence="3">
    <location>
        <begin position="119"/>
        <end position="172"/>
    </location>
</feature>
<dbReference type="InterPro" id="IPR043855">
    <property type="entry name" value="DUF5817"/>
</dbReference>
<accession>A0ABD6DR66</accession>
<keyword evidence="5" id="KW-1185">Reference proteome</keyword>
<dbReference type="Pfam" id="PF19134">
    <property type="entry name" value="DUF5817"/>
    <property type="match status" value="1"/>
</dbReference>
<comment type="caution">
    <text evidence="4">The sequence shown here is derived from an EMBL/GenBank/DDBJ whole genome shotgun (WGS) entry which is preliminary data.</text>
</comment>
<proteinExistence type="predicted"/>
<organism evidence="4 5">
    <name type="scientific">Haloarchaeobius litoreus</name>
    <dbReference type="NCBI Taxonomy" id="755306"/>
    <lineage>
        <taxon>Archaea</taxon>
        <taxon>Methanobacteriati</taxon>
        <taxon>Methanobacteriota</taxon>
        <taxon>Stenosarchaea group</taxon>
        <taxon>Halobacteria</taxon>
        <taxon>Halobacteriales</taxon>
        <taxon>Halorubellaceae</taxon>
        <taxon>Haloarchaeobius</taxon>
    </lineage>
</organism>
<evidence type="ECO:0000313" key="5">
    <source>
        <dbReference type="Proteomes" id="UP001597034"/>
    </source>
</evidence>
<dbReference type="AlphaFoldDB" id="A0ABD6DR66"/>
<dbReference type="Gene3D" id="3.90.820.10">
    <property type="entry name" value="Structural Genomics, Unknown Function 30-nov-00 1gh9 Mol_id"/>
    <property type="match status" value="1"/>
</dbReference>
<name>A0ABD6DR66_9EURY</name>
<feature type="region of interest" description="Disordered" evidence="1">
    <location>
        <begin position="101"/>
        <end position="122"/>
    </location>
</feature>
<feature type="domain" description="DUF5817" evidence="2">
    <location>
        <begin position="2"/>
        <end position="58"/>
    </location>
</feature>
<protein>
    <submittedName>
        <fullName evidence="4">DUF5817 family protein</fullName>
    </submittedName>
</protein>
<dbReference type="Gene3D" id="1.10.10.10">
    <property type="entry name" value="Winged helix-like DNA-binding domain superfamily/Winged helix DNA-binding domain"/>
    <property type="match status" value="1"/>
</dbReference>
<sequence length="173" mass="18998">MYHVVGCSDCSALRIVEGRPETTRCGTCGARKQFSKVRSFVETDDLDHAREVRASMLANRQGEGDAFAQVDSFAELEDDVADGVLDDDEFLEASGLDVDRVTEAGDSATEARGSTSRKETVENALRDLDAPTEEEVVAYAEERGVPADYVERALTKLARRGEVTESRGQYRLL</sequence>
<evidence type="ECO:0000256" key="1">
    <source>
        <dbReference type="SAM" id="MobiDB-lite"/>
    </source>
</evidence>
<dbReference type="Pfam" id="PF22798">
    <property type="entry name" value="DUF5817_CT"/>
    <property type="match status" value="1"/>
</dbReference>
<dbReference type="RefSeq" id="WP_256400615.1">
    <property type="nucleotide sequence ID" value="NZ_JANHJR010000003.1"/>
</dbReference>
<dbReference type="EMBL" id="JBHUDO010000003">
    <property type="protein sequence ID" value="MFD1647326.1"/>
    <property type="molecule type" value="Genomic_DNA"/>
</dbReference>
<dbReference type="InterPro" id="IPR036388">
    <property type="entry name" value="WH-like_DNA-bd_sf"/>
</dbReference>
<evidence type="ECO:0000259" key="2">
    <source>
        <dbReference type="Pfam" id="PF19134"/>
    </source>
</evidence>